<proteinExistence type="predicted"/>
<sequence>MVKAKDKIVKRLGVGGVLRITSDVKKKTKFWKYEIE</sequence>
<evidence type="ECO:0000313" key="1">
    <source>
        <dbReference type="EMBL" id="TYP94216.1"/>
    </source>
</evidence>
<evidence type="ECO:0000313" key="2">
    <source>
        <dbReference type="Proteomes" id="UP000325105"/>
    </source>
</evidence>
<accession>A0A5S5DGF3</accession>
<protein>
    <submittedName>
        <fullName evidence="1">Uncharacterized protein</fullName>
    </submittedName>
</protein>
<reference evidence="1 2" key="1">
    <citation type="submission" date="2019-07" db="EMBL/GenBank/DDBJ databases">
        <title>Genomic Encyclopedia of Archaeal and Bacterial Type Strains, Phase II (KMG-II): from individual species to whole genera.</title>
        <authorList>
            <person name="Goeker M."/>
        </authorList>
    </citation>
    <scope>NUCLEOTIDE SEQUENCE [LARGE SCALE GENOMIC DNA]</scope>
    <source>
        <strain evidence="1 2">DSM 18850</strain>
    </source>
</reference>
<dbReference type="EMBL" id="VNHX01000013">
    <property type="protein sequence ID" value="TYP94216.1"/>
    <property type="molecule type" value="Genomic_DNA"/>
</dbReference>
<gene>
    <name evidence="1" type="ORF">BC792_11384</name>
</gene>
<comment type="caution">
    <text evidence="1">The sequence shown here is derived from an EMBL/GenBank/DDBJ whole genome shotgun (WGS) entry which is preliminary data.</text>
</comment>
<keyword evidence="2" id="KW-1185">Reference proteome</keyword>
<name>A0A5S5DGF3_9SPHI</name>
<dbReference type="AlphaFoldDB" id="A0A5S5DGF3"/>
<organism evidence="1 2">
    <name type="scientific">Sphingobacterium allocomposti</name>
    <dbReference type="NCBI Taxonomy" id="415956"/>
    <lineage>
        <taxon>Bacteria</taxon>
        <taxon>Pseudomonadati</taxon>
        <taxon>Bacteroidota</taxon>
        <taxon>Sphingobacteriia</taxon>
        <taxon>Sphingobacteriales</taxon>
        <taxon>Sphingobacteriaceae</taxon>
        <taxon>Sphingobacterium</taxon>
    </lineage>
</organism>
<dbReference type="Proteomes" id="UP000325105">
    <property type="component" value="Unassembled WGS sequence"/>
</dbReference>